<feature type="region of interest" description="Disordered" evidence="7">
    <location>
        <begin position="222"/>
        <end position="257"/>
    </location>
</feature>
<accession>A0AAV0HK16</accession>
<evidence type="ECO:0000256" key="7">
    <source>
        <dbReference type="SAM" id="MobiDB-lite"/>
    </source>
</evidence>
<dbReference type="Pfam" id="PF03941">
    <property type="entry name" value="INCENP_ARK-bind"/>
    <property type="match status" value="1"/>
</dbReference>
<evidence type="ECO:0000256" key="6">
    <source>
        <dbReference type="ARBA" id="ARBA00023242"/>
    </source>
</evidence>
<evidence type="ECO:0000256" key="5">
    <source>
        <dbReference type="ARBA" id="ARBA00023212"/>
    </source>
</evidence>
<dbReference type="GO" id="GO:0005634">
    <property type="term" value="C:nucleus"/>
    <property type="evidence" value="ECO:0007669"/>
    <property type="project" value="UniProtKB-SubCell"/>
</dbReference>
<dbReference type="AlphaFoldDB" id="A0AAV0HK16"/>
<feature type="region of interest" description="Disordered" evidence="7">
    <location>
        <begin position="793"/>
        <end position="902"/>
    </location>
</feature>
<reference evidence="9" key="1">
    <citation type="submission" date="2022-08" db="EMBL/GenBank/DDBJ databases">
        <authorList>
            <person name="Gutierrez-Valencia J."/>
        </authorList>
    </citation>
    <scope>NUCLEOTIDE SEQUENCE</scope>
</reference>
<dbReference type="GO" id="GO:0005819">
    <property type="term" value="C:spindle"/>
    <property type="evidence" value="ECO:0007669"/>
    <property type="project" value="UniProtKB-SubCell"/>
</dbReference>
<evidence type="ECO:0000313" key="10">
    <source>
        <dbReference type="Proteomes" id="UP001154282"/>
    </source>
</evidence>
<feature type="compositionally biased region" description="Basic and acidic residues" evidence="7">
    <location>
        <begin position="793"/>
        <end position="822"/>
    </location>
</feature>
<keyword evidence="5" id="KW-0206">Cytoskeleton</keyword>
<feature type="compositionally biased region" description="Polar residues" evidence="7">
    <location>
        <begin position="234"/>
        <end position="254"/>
    </location>
</feature>
<dbReference type="EMBL" id="CAMGYJ010000002">
    <property type="protein sequence ID" value="CAI0384834.1"/>
    <property type="molecule type" value="Genomic_DNA"/>
</dbReference>
<feature type="region of interest" description="Disordered" evidence="7">
    <location>
        <begin position="636"/>
        <end position="701"/>
    </location>
</feature>
<proteinExistence type="inferred from homology"/>
<comment type="similarity">
    <text evidence="3">Belongs to the INCENP family.</text>
</comment>
<comment type="subcellular location">
    <subcellularLocation>
        <location evidence="2">Cytoplasm</location>
        <location evidence="2">Cytoskeleton</location>
        <location evidence="2">Spindle</location>
    </subcellularLocation>
    <subcellularLocation>
        <location evidence="1">Nucleus</location>
    </subcellularLocation>
</comment>
<dbReference type="InterPro" id="IPR050875">
    <property type="entry name" value="Troponin_I"/>
</dbReference>
<feature type="region of interest" description="Disordered" evidence="7">
    <location>
        <begin position="173"/>
        <end position="208"/>
    </location>
</feature>
<comment type="caution">
    <text evidence="9">The sequence shown here is derived from an EMBL/GenBank/DDBJ whole genome shotgun (WGS) entry which is preliminary data.</text>
</comment>
<dbReference type="Proteomes" id="UP001154282">
    <property type="component" value="Unassembled WGS sequence"/>
</dbReference>
<evidence type="ECO:0000256" key="3">
    <source>
        <dbReference type="ARBA" id="ARBA00010042"/>
    </source>
</evidence>
<dbReference type="InterPro" id="IPR005635">
    <property type="entry name" value="Inner_centromere_prot_ARK-bd"/>
</dbReference>
<evidence type="ECO:0000256" key="2">
    <source>
        <dbReference type="ARBA" id="ARBA00004186"/>
    </source>
</evidence>
<feature type="compositionally biased region" description="Basic and acidic residues" evidence="7">
    <location>
        <begin position="829"/>
        <end position="882"/>
    </location>
</feature>
<evidence type="ECO:0000259" key="8">
    <source>
        <dbReference type="Pfam" id="PF03941"/>
    </source>
</evidence>
<evidence type="ECO:0000313" key="9">
    <source>
        <dbReference type="EMBL" id="CAI0384834.1"/>
    </source>
</evidence>
<organism evidence="9 10">
    <name type="scientific">Linum tenue</name>
    <dbReference type="NCBI Taxonomy" id="586396"/>
    <lineage>
        <taxon>Eukaryota</taxon>
        <taxon>Viridiplantae</taxon>
        <taxon>Streptophyta</taxon>
        <taxon>Embryophyta</taxon>
        <taxon>Tracheophyta</taxon>
        <taxon>Spermatophyta</taxon>
        <taxon>Magnoliopsida</taxon>
        <taxon>eudicotyledons</taxon>
        <taxon>Gunneridae</taxon>
        <taxon>Pentapetalae</taxon>
        <taxon>rosids</taxon>
        <taxon>fabids</taxon>
        <taxon>Malpighiales</taxon>
        <taxon>Linaceae</taxon>
        <taxon>Linum</taxon>
    </lineage>
</organism>
<protein>
    <recommendedName>
        <fullName evidence="8">Inner centromere protein ARK-binding domain-containing protein</fullName>
    </recommendedName>
</protein>
<name>A0AAV0HK16_9ROSI</name>
<keyword evidence="4" id="KW-0963">Cytoplasm</keyword>
<feature type="domain" description="Inner centromere protein ARK-binding" evidence="8">
    <location>
        <begin position="941"/>
        <end position="985"/>
    </location>
</feature>
<feature type="compositionally biased region" description="Basic and acidic residues" evidence="7">
    <location>
        <begin position="222"/>
        <end position="233"/>
    </location>
</feature>
<feature type="compositionally biased region" description="Polar residues" evidence="7">
    <location>
        <begin position="636"/>
        <end position="650"/>
    </location>
</feature>
<dbReference type="PANTHER" id="PTHR13738">
    <property type="entry name" value="TROPONIN I"/>
    <property type="match status" value="1"/>
</dbReference>
<feature type="compositionally biased region" description="Acidic residues" evidence="7">
    <location>
        <begin position="940"/>
        <end position="951"/>
    </location>
</feature>
<evidence type="ECO:0000256" key="1">
    <source>
        <dbReference type="ARBA" id="ARBA00004123"/>
    </source>
</evidence>
<feature type="region of interest" description="Disordered" evidence="7">
    <location>
        <begin position="932"/>
        <end position="957"/>
    </location>
</feature>
<evidence type="ECO:0000256" key="4">
    <source>
        <dbReference type="ARBA" id="ARBA00022490"/>
    </source>
</evidence>
<feature type="compositionally biased region" description="Basic and acidic residues" evidence="7">
    <location>
        <begin position="173"/>
        <end position="183"/>
    </location>
</feature>
<keyword evidence="6" id="KW-0539">Nucleus</keyword>
<feature type="compositionally biased region" description="Polar residues" evidence="7">
    <location>
        <begin position="199"/>
        <end position="208"/>
    </location>
</feature>
<keyword evidence="10" id="KW-1185">Reference proteome</keyword>
<sequence length="1004" mass="112893">MRTEEKLFVQIFEREKSILEQVKKQTELFDQHLASKCVLDGISPPPWLLSLSFASLPLNPNGLKKEELISGLLLPRSQPPRFYPSVHHPHSENPFVPTSSTKENPFVPAANEVQPNFLEREVHDVNKVSDSVGRLSVPTQYPTADTPSALNHALDSQDPGYCTEHSRSLVRIERSRSRQRALEIRSSARSVNPHENAENNDPGSCQNNIYSTEGELKVVESWRKEGSSNHDNVRTQSGGQCQLSSPMNELPSKNKSSDIVKKDVVREAHSSDEKHATEEMLQGLDNNTVYAFEVPSSNLPVEELQEAISSDEKHASDEMLQGMDNNTIHAFEVLSCNLPVEEGEHTLGGRDRSENTALSFMHEHLEANPLSSLTKLSNGSFQGSLSGQAKVWEPTGISGLQISGESQVFSPRVSDSFYMGKLVTESNMQLTNSDSGVYQNPPDHPVATPLPMDPIAADKNGPELEKFVLETNDEEPSARVNGTSFHQLSSSNIALEHAVTNKQFEATSSNFSSDQVSSFTSHVTFMFPTENALFIQGSSEVNISPLRKFWEPMPSKSLSSERRASSIPELPSIDEETENMDDDIVITSLKKAIKTVERKPLADITESADHPASIRDEDEVIDDRYSLASVCTEFSVASSTRNTKTGNQTSSRRRYDYAAGSKRKLKQQQPRVPLGVKRNDGSLQNRLFSKPPKLSRKNEPRKVSAGLLEKEPKHNNIVSNVTSFVPLVQQQKQMAAAAAVIGKRDIKVKSLEAAEAAKRLAEKKENDRRLKKEALKLERARIEEQNLRQLEMEKGRKEEEQKKKEAEMATKKRQREEEQKKERERKRKRIEDTRRQNMEQRDKMNNGYKEEAKCCGEAPDVKASKLKEKSGEEERTEKETRTKNPSIDHATYDTRSSNSGDISKAVMKSQICEGKETNYSLDSNIIPERSYEISPYKFSDDEDEEDEDDDDKPNTKFIPSWSRRSGITFTILSQQAKLDPATIFPLESFVSKDQVVLPRKLRLL</sequence>
<dbReference type="PANTHER" id="PTHR13738:SF1">
    <property type="entry name" value="TROPONIN I"/>
    <property type="match status" value="1"/>
</dbReference>
<gene>
    <name evidence="9" type="ORF">LITE_LOCUS4546</name>
</gene>